<dbReference type="EMBL" id="CAUYUJ010004905">
    <property type="protein sequence ID" value="CAK0811479.1"/>
    <property type="molecule type" value="Genomic_DNA"/>
</dbReference>
<gene>
    <name evidence="2" type="ORF">PCOR1329_LOCUS16093</name>
</gene>
<protein>
    <submittedName>
        <fullName evidence="2">Uncharacterized protein</fullName>
    </submittedName>
</protein>
<feature type="compositionally biased region" description="Basic and acidic residues" evidence="1">
    <location>
        <begin position="1"/>
        <end position="10"/>
    </location>
</feature>
<sequence>MLAPRHDRGALAHGARPPARGGSASHGRARARGLVGRWGRAGVHAPAPILGGRQTAVLARSSGRGCVTKIPRGARPASAARARGDAAKRPWWLALPAKISRKQRNGACCAFLYRSGQGA</sequence>
<evidence type="ECO:0000256" key="1">
    <source>
        <dbReference type="SAM" id="MobiDB-lite"/>
    </source>
</evidence>
<comment type="caution">
    <text evidence="2">The sequence shown here is derived from an EMBL/GenBank/DDBJ whole genome shotgun (WGS) entry which is preliminary data.</text>
</comment>
<dbReference type="Proteomes" id="UP001189429">
    <property type="component" value="Unassembled WGS sequence"/>
</dbReference>
<evidence type="ECO:0000313" key="3">
    <source>
        <dbReference type="Proteomes" id="UP001189429"/>
    </source>
</evidence>
<accession>A0ABN9R141</accession>
<feature type="region of interest" description="Disordered" evidence="1">
    <location>
        <begin position="1"/>
        <end position="33"/>
    </location>
</feature>
<proteinExistence type="predicted"/>
<reference evidence="2" key="1">
    <citation type="submission" date="2023-10" db="EMBL/GenBank/DDBJ databases">
        <authorList>
            <person name="Chen Y."/>
            <person name="Shah S."/>
            <person name="Dougan E. K."/>
            <person name="Thang M."/>
            <person name="Chan C."/>
        </authorList>
    </citation>
    <scope>NUCLEOTIDE SEQUENCE [LARGE SCALE GENOMIC DNA]</scope>
</reference>
<name>A0ABN9R141_9DINO</name>
<organism evidence="2 3">
    <name type="scientific">Prorocentrum cordatum</name>
    <dbReference type="NCBI Taxonomy" id="2364126"/>
    <lineage>
        <taxon>Eukaryota</taxon>
        <taxon>Sar</taxon>
        <taxon>Alveolata</taxon>
        <taxon>Dinophyceae</taxon>
        <taxon>Prorocentrales</taxon>
        <taxon>Prorocentraceae</taxon>
        <taxon>Prorocentrum</taxon>
    </lineage>
</organism>
<keyword evidence="3" id="KW-1185">Reference proteome</keyword>
<evidence type="ECO:0000313" key="2">
    <source>
        <dbReference type="EMBL" id="CAK0811479.1"/>
    </source>
</evidence>